<evidence type="ECO:0000259" key="2">
    <source>
        <dbReference type="Pfam" id="PF13472"/>
    </source>
</evidence>
<evidence type="ECO:0000313" key="3">
    <source>
        <dbReference type="EMBL" id="CAJ1410984.1"/>
    </source>
</evidence>
<feature type="domain" description="SGNH hydrolase-type esterase" evidence="2">
    <location>
        <begin position="28"/>
        <end position="192"/>
    </location>
</feature>
<evidence type="ECO:0000256" key="1">
    <source>
        <dbReference type="SAM" id="SignalP"/>
    </source>
</evidence>
<dbReference type="SUPFAM" id="SSF52266">
    <property type="entry name" value="SGNH hydrolase"/>
    <property type="match status" value="1"/>
</dbReference>
<name>A0AA36JSK6_9DINO</name>
<sequence>MKPRMRALWLGLLAAGGTSGARGWTVGCFGDSHTEGIFGAEWVPQLQRRLRRECRNFGRNAWTCASVQRCAEQALWSPKATLLAGSNDAMMELAAAAGNQGMVAVYRSLNQLPADYVPSRRSFAKAFRSLLAAVPADRVAVLSLPPLGEAPKAANSAAELLEGYNQEIRSAVEADARACYVPFGEALQSGGHGGFDASSFGFAQTIAQMYAHTALQQLPFFSFDSLGKLYGRQVVHDKIHLTERSARTLVDLVAEAL</sequence>
<proteinExistence type="predicted"/>
<keyword evidence="1" id="KW-0732">Signal</keyword>
<dbReference type="EMBL" id="CAUJNA010003849">
    <property type="protein sequence ID" value="CAJ1410984.1"/>
    <property type="molecule type" value="Genomic_DNA"/>
</dbReference>
<evidence type="ECO:0000313" key="4">
    <source>
        <dbReference type="Proteomes" id="UP001178507"/>
    </source>
</evidence>
<keyword evidence="4" id="KW-1185">Reference proteome</keyword>
<accession>A0AA36JSK6</accession>
<dbReference type="InterPro" id="IPR013830">
    <property type="entry name" value="SGNH_hydro"/>
</dbReference>
<dbReference type="Gene3D" id="3.40.50.1110">
    <property type="entry name" value="SGNH hydrolase"/>
    <property type="match status" value="1"/>
</dbReference>
<dbReference type="AlphaFoldDB" id="A0AA36JSK6"/>
<comment type="caution">
    <text evidence="3">The sequence shown here is derived from an EMBL/GenBank/DDBJ whole genome shotgun (WGS) entry which is preliminary data.</text>
</comment>
<organism evidence="3 4">
    <name type="scientific">Effrenium voratum</name>
    <dbReference type="NCBI Taxonomy" id="2562239"/>
    <lineage>
        <taxon>Eukaryota</taxon>
        <taxon>Sar</taxon>
        <taxon>Alveolata</taxon>
        <taxon>Dinophyceae</taxon>
        <taxon>Suessiales</taxon>
        <taxon>Symbiodiniaceae</taxon>
        <taxon>Effrenium</taxon>
    </lineage>
</organism>
<reference evidence="3" key="1">
    <citation type="submission" date="2023-08" db="EMBL/GenBank/DDBJ databases">
        <authorList>
            <person name="Chen Y."/>
            <person name="Shah S."/>
            <person name="Dougan E. K."/>
            <person name="Thang M."/>
            <person name="Chan C."/>
        </authorList>
    </citation>
    <scope>NUCLEOTIDE SEQUENCE</scope>
</reference>
<dbReference type="Proteomes" id="UP001178507">
    <property type="component" value="Unassembled WGS sequence"/>
</dbReference>
<gene>
    <name evidence="3" type="ORF">EVOR1521_LOCUS31680</name>
</gene>
<dbReference type="CDD" id="cd00229">
    <property type="entry name" value="SGNH_hydrolase"/>
    <property type="match status" value="1"/>
</dbReference>
<feature type="signal peptide" evidence="1">
    <location>
        <begin position="1"/>
        <end position="23"/>
    </location>
</feature>
<dbReference type="InterPro" id="IPR036514">
    <property type="entry name" value="SGNH_hydro_sf"/>
</dbReference>
<dbReference type="Pfam" id="PF13472">
    <property type="entry name" value="Lipase_GDSL_2"/>
    <property type="match status" value="1"/>
</dbReference>
<protein>
    <recommendedName>
        <fullName evidence="2">SGNH hydrolase-type esterase domain-containing protein</fullName>
    </recommendedName>
</protein>
<feature type="chain" id="PRO_5041244891" description="SGNH hydrolase-type esterase domain-containing protein" evidence="1">
    <location>
        <begin position="24"/>
        <end position="257"/>
    </location>
</feature>